<feature type="repeat" description="WD" evidence="3">
    <location>
        <begin position="212"/>
        <end position="246"/>
    </location>
</feature>
<evidence type="ECO:0008006" key="6">
    <source>
        <dbReference type="Google" id="ProtNLM"/>
    </source>
</evidence>
<evidence type="ECO:0000256" key="3">
    <source>
        <dbReference type="PROSITE-ProRule" id="PRU00221"/>
    </source>
</evidence>
<gene>
    <name evidence="4" type="ORF">Aru02nite_43910</name>
</gene>
<evidence type="ECO:0000313" key="4">
    <source>
        <dbReference type="EMBL" id="GID13502.1"/>
    </source>
</evidence>
<dbReference type="PROSITE" id="PS00678">
    <property type="entry name" value="WD_REPEATS_1"/>
    <property type="match status" value="1"/>
</dbReference>
<dbReference type="PANTHER" id="PTHR19848:SF8">
    <property type="entry name" value="F-BOX AND WD REPEAT DOMAIN CONTAINING 7"/>
    <property type="match status" value="1"/>
</dbReference>
<evidence type="ECO:0000313" key="5">
    <source>
        <dbReference type="Proteomes" id="UP000612808"/>
    </source>
</evidence>
<dbReference type="InterPro" id="IPR015943">
    <property type="entry name" value="WD40/YVTN_repeat-like_dom_sf"/>
</dbReference>
<dbReference type="InterPro" id="IPR019775">
    <property type="entry name" value="WD40_repeat_CS"/>
</dbReference>
<dbReference type="SUPFAM" id="SSF50998">
    <property type="entry name" value="Quinoprotein alcohol dehydrogenase-like"/>
    <property type="match status" value="2"/>
</dbReference>
<proteinExistence type="predicted"/>
<keyword evidence="1 3" id="KW-0853">WD repeat</keyword>
<dbReference type="InterPro" id="IPR036322">
    <property type="entry name" value="WD40_repeat_dom_sf"/>
</dbReference>
<sequence>MVTRVGSGDLSVPVARTVPVTDEDELDEAARTGRWTPGLLDRVAPAQVVAAVLRSGASWAELPGEVVARLSVAHRWDAAAPHERGTLLDLARVRHGVPPRGAGAGASSGLRWADLARRPTHLTVATGCAGWTTAAVPLPDGHFLLAYHAEPRVLRLWDPATATVTATIRTRGAVNAFAGTVGPDGVPRLAVASGKAVQLYDPRTGKAVGGRIAGHDRRVRAMCWATLPDGRLVLATGGEDKAVRLWTATGTLIHELVQGGWNSGGAVSVVPWPQPDGAVLFATTWDGAQHRLRIVDASGALVGEREWVVATAAVPAAGRTLLATAGSGCQVELWEPGARTRLGEFRVDATHVSALAALPRPDGSTALVVPDGDDLRLFDPGIPGKSGARLLTRGADLRSVTALPVPGGRTVLAIVDDHDALRLWDPDVTDPAGFAPDGRALPRITAVGLPDGRVLAATSGDDGLLLRDADTGAPDGPPLLARDDRRGLVSAVRVADGRELVATDSPHGSVVLFDPVTREQVAATPPGHRGPVGTLAAGVLPDGRAALVSGGEHLLAWDADGTPRGAAVPRSFTDRLSASAWLPLRDGRVALVLGTTSWRGDGDLHVWDPVGPQRLVDPVDTGRVAALTTVPRPDGGALLAVADRKTGLWCWDPDGAELPTLRAADVAALAGFVLDGRSLLAAGGRDRTVQVFDVATGSTVDCGPIAARGKVTALAALPLADGRTVLAVAGGRTIVLWDLVARAAVGKALTGHTDAVAALAAVPGPDGGVYLASAGADHTVRLWDAATGAAVGNPGTGHTDAVRALAAVPRDAAPPVLASGGDDGAVWLWEATADGPVGRRITGCDSGGSETIASVPLPGGRAALLSASSVYGLGSVWTWDTADWSGGPLLDAGHCGPVAVVPMPDGRTLVATQRREHLFQLYDPVTGRAAGRPLPLSFNEVSEVATVPTPDGPRLAVALPDGEIRLYDPVSGTAVGAPLTGHTRAVVDLAVPRTGDGTALLASADLGGTVRVWDPVGGRCLSTLALDARVWSLAAYGTRLLVGCTEGFLALDLYPHRH</sequence>
<dbReference type="InterPro" id="IPR001680">
    <property type="entry name" value="WD40_rpt"/>
</dbReference>
<accession>A0A8J3J7N6</accession>
<dbReference type="EMBL" id="BOMB01000024">
    <property type="protein sequence ID" value="GID13502.1"/>
    <property type="molecule type" value="Genomic_DNA"/>
</dbReference>
<reference evidence="4" key="1">
    <citation type="submission" date="2021-01" db="EMBL/GenBank/DDBJ databases">
        <title>Whole genome shotgun sequence of Actinocatenispora rupis NBRC 107355.</title>
        <authorList>
            <person name="Komaki H."/>
            <person name="Tamura T."/>
        </authorList>
    </citation>
    <scope>NUCLEOTIDE SEQUENCE</scope>
    <source>
        <strain evidence="4">NBRC 107355</strain>
    </source>
</reference>
<feature type="repeat" description="WD" evidence="3">
    <location>
        <begin position="979"/>
        <end position="1023"/>
    </location>
</feature>
<feature type="repeat" description="WD" evidence="3">
    <location>
        <begin position="795"/>
        <end position="830"/>
    </location>
</feature>
<organism evidence="4 5">
    <name type="scientific">Actinocatenispora rupis</name>
    <dbReference type="NCBI Taxonomy" id="519421"/>
    <lineage>
        <taxon>Bacteria</taxon>
        <taxon>Bacillati</taxon>
        <taxon>Actinomycetota</taxon>
        <taxon>Actinomycetes</taxon>
        <taxon>Micromonosporales</taxon>
        <taxon>Micromonosporaceae</taxon>
        <taxon>Actinocatenispora</taxon>
    </lineage>
</organism>
<name>A0A8J3J7N6_9ACTN</name>
<keyword evidence="5" id="KW-1185">Reference proteome</keyword>
<comment type="caution">
    <text evidence="4">The sequence shown here is derived from an EMBL/GenBank/DDBJ whole genome shotgun (WGS) entry which is preliminary data.</text>
</comment>
<dbReference type="PROSITE" id="PS50082">
    <property type="entry name" value="WD_REPEATS_2"/>
    <property type="match status" value="4"/>
</dbReference>
<dbReference type="PROSITE" id="PS50294">
    <property type="entry name" value="WD_REPEATS_REGION"/>
    <property type="match status" value="1"/>
</dbReference>
<dbReference type="AlphaFoldDB" id="A0A8J3J7N6"/>
<dbReference type="SMART" id="SM00320">
    <property type="entry name" value="WD40"/>
    <property type="match status" value="8"/>
</dbReference>
<keyword evidence="2" id="KW-0677">Repeat</keyword>
<protein>
    <recommendedName>
        <fullName evidence="6">WD40 repeat</fullName>
    </recommendedName>
</protein>
<dbReference type="PANTHER" id="PTHR19848">
    <property type="entry name" value="WD40 REPEAT PROTEIN"/>
    <property type="match status" value="1"/>
</dbReference>
<dbReference type="InterPro" id="IPR011047">
    <property type="entry name" value="Quinoprotein_ADH-like_sf"/>
</dbReference>
<evidence type="ECO:0000256" key="2">
    <source>
        <dbReference type="ARBA" id="ARBA00022737"/>
    </source>
</evidence>
<feature type="repeat" description="WD" evidence="3">
    <location>
        <begin position="749"/>
        <end position="793"/>
    </location>
</feature>
<dbReference type="SUPFAM" id="SSF50978">
    <property type="entry name" value="WD40 repeat-like"/>
    <property type="match status" value="1"/>
</dbReference>
<evidence type="ECO:0000256" key="1">
    <source>
        <dbReference type="ARBA" id="ARBA00022574"/>
    </source>
</evidence>
<dbReference type="Gene3D" id="2.130.10.10">
    <property type="entry name" value="YVTN repeat-like/Quinoprotein amine dehydrogenase"/>
    <property type="match status" value="4"/>
</dbReference>
<dbReference type="Proteomes" id="UP000612808">
    <property type="component" value="Unassembled WGS sequence"/>
</dbReference>
<dbReference type="Pfam" id="PF00400">
    <property type="entry name" value="WD40"/>
    <property type="match status" value="4"/>
</dbReference>